<comment type="caution">
    <text evidence="16">The sequence shown here is derived from an EMBL/GenBank/DDBJ whole genome shotgun (WGS) entry which is preliminary data.</text>
</comment>
<evidence type="ECO:0000256" key="1">
    <source>
        <dbReference type="ARBA" id="ARBA00004448"/>
    </source>
</evidence>
<evidence type="ECO:0000256" key="7">
    <source>
        <dbReference type="ARBA" id="ARBA00022989"/>
    </source>
</evidence>
<dbReference type="GO" id="GO:0008320">
    <property type="term" value="F:protein transmembrane transporter activity"/>
    <property type="evidence" value="ECO:0007669"/>
    <property type="project" value="TreeGrafter"/>
</dbReference>
<comment type="similarity">
    <text evidence="2">Belongs to the Tim17/Tim22/Tim23 family.</text>
</comment>
<reference evidence="17 18" key="1">
    <citation type="submission" date="2019-07" db="EMBL/GenBank/DDBJ databases">
        <title>Genomes of Cafeteria roenbergensis.</title>
        <authorList>
            <person name="Fischer M.G."/>
            <person name="Hackl T."/>
            <person name="Roman M."/>
        </authorList>
    </citation>
    <scope>NUCLEOTIDE SEQUENCE [LARGE SCALE GENOMIC DNA]</scope>
    <source>
        <strain evidence="14 18">BVI</strain>
        <strain evidence="15 20">Cflag</strain>
        <strain evidence="16 17">E4-10P</strain>
        <strain evidence="13 19">RCC970-E3</strain>
    </source>
</reference>
<evidence type="ECO:0000313" key="20">
    <source>
        <dbReference type="Proteomes" id="UP000325113"/>
    </source>
</evidence>
<evidence type="ECO:0000256" key="3">
    <source>
        <dbReference type="ARBA" id="ARBA00022448"/>
    </source>
</evidence>
<dbReference type="GO" id="GO:0030150">
    <property type="term" value="P:protein import into mitochondrial matrix"/>
    <property type="evidence" value="ECO:0007669"/>
    <property type="project" value="TreeGrafter"/>
</dbReference>
<dbReference type="EMBL" id="VLTM01000048">
    <property type="protein sequence ID" value="KAA0160089.1"/>
    <property type="molecule type" value="Genomic_DNA"/>
</dbReference>
<evidence type="ECO:0000256" key="12">
    <source>
        <dbReference type="SAM" id="Phobius"/>
    </source>
</evidence>
<dbReference type="OrthoDB" id="2261329at2759"/>
<evidence type="ECO:0000313" key="15">
    <source>
        <dbReference type="EMBL" id="KAA0160089.1"/>
    </source>
</evidence>
<dbReference type="EMBL" id="VLTN01000047">
    <property type="protein sequence ID" value="KAA0148971.1"/>
    <property type="molecule type" value="Genomic_DNA"/>
</dbReference>
<evidence type="ECO:0000313" key="14">
    <source>
        <dbReference type="EMBL" id="KAA0148971.1"/>
    </source>
</evidence>
<name>A0A5A8EAT0_CAFRO</name>
<keyword evidence="4 12" id="KW-0812">Transmembrane</keyword>
<evidence type="ECO:0000256" key="10">
    <source>
        <dbReference type="ARBA" id="ARBA00023136"/>
    </source>
</evidence>
<keyword evidence="10 12" id="KW-0472">Membrane</keyword>
<protein>
    <recommendedName>
        <fullName evidence="21">Mitochondrial import inner membrane translocase subunit TIM17</fullName>
    </recommendedName>
</protein>
<dbReference type="EMBL" id="VLTL01000334">
    <property type="protein sequence ID" value="KAA0145946.1"/>
    <property type="molecule type" value="Genomic_DNA"/>
</dbReference>
<feature type="region of interest" description="Disordered" evidence="11">
    <location>
        <begin position="163"/>
        <end position="193"/>
    </location>
</feature>
<evidence type="ECO:0000256" key="11">
    <source>
        <dbReference type="SAM" id="MobiDB-lite"/>
    </source>
</evidence>
<dbReference type="PANTHER" id="PTHR10485">
    <property type="entry name" value="MITOCHONDRIAL IMPORT INNER MEMBRANE TRANSLOCASE SUBUNIT TIM-17"/>
    <property type="match status" value="1"/>
</dbReference>
<dbReference type="Proteomes" id="UP000322899">
    <property type="component" value="Unassembled WGS sequence"/>
</dbReference>
<evidence type="ECO:0000256" key="8">
    <source>
        <dbReference type="ARBA" id="ARBA00023010"/>
    </source>
</evidence>
<dbReference type="EMBL" id="VLTO01000020">
    <property type="protein sequence ID" value="KAA0174652.1"/>
    <property type="molecule type" value="Genomic_DNA"/>
</dbReference>
<accession>A0A5A8EAT0</accession>
<keyword evidence="3" id="KW-0813">Transport</keyword>
<gene>
    <name evidence="16" type="ORF">FNF27_03775</name>
    <name evidence="13" type="ORF">FNF28_07759</name>
    <name evidence="14" type="ORF">FNF29_06255</name>
    <name evidence="15" type="ORF">FNF31_04555</name>
</gene>
<evidence type="ECO:0000313" key="18">
    <source>
        <dbReference type="Proteomes" id="UP000323011"/>
    </source>
</evidence>
<evidence type="ECO:0000313" key="19">
    <source>
        <dbReference type="Proteomes" id="UP000324907"/>
    </source>
</evidence>
<feature type="transmembrane region" description="Helical" evidence="12">
    <location>
        <begin position="109"/>
        <end position="129"/>
    </location>
</feature>
<dbReference type="Proteomes" id="UP000324907">
    <property type="component" value="Unassembled WGS sequence"/>
</dbReference>
<evidence type="ECO:0008006" key="21">
    <source>
        <dbReference type="Google" id="ProtNLM"/>
    </source>
</evidence>
<dbReference type="Proteomes" id="UP000325113">
    <property type="component" value="Unassembled WGS sequence"/>
</dbReference>
<keyword evidence="7 12" id="KW-1133">Transmembrane helix</keyword>
<proteinExistence type="inferred from homology"/>
<keyword evidence="18" id="KW-1185">Reference proteome</keyword>
<evidence type="ECO:0000256" key="4">
    <source>
        <dbReference type="ARBA" id="ARBA00022692"/>
    </source>
</evidence>
<evidence type="ECO:0000313" key="17">
    <source>
        <dbReference type="Proteomes" id="UP000322899"/>
    </source>
</evidence>
<dbReference type="Pfam" id="PF02466">
    <property type="entry name" value="Tim17"/>
    <property type="match status" value="1"/>
</dbReference>
<dbReference type="AlphaFoldDB" id="A0A5A8EAT0"/>
<evidence type="ECO:0000256" key="5">
    <source>
        <dbReference type="ARBA" id="ARBA00022792"/>
    </source>
</evidence>
<dbReference type="Proteomes" id="UP000323011">
    <property type="component" value="Unassembled WGS sequence"/>
</dbReference>
<sequence>MEDREPCPWRILDDVGGAFLLGSIGGSIVHAFKGWRNAPKGKAIVMAFNQVRARSPVTGGNFAIWGGLFSIFDCSLTAIRRTEDAWNAIASGGMTGAVLAARAGPRAMVRSAAVGAVLLAVIEGASVFLQRRIAEWQKASAKKQYEAIHGRPLDEDALVDKLEPPVPPPVWHGDAGSTDPTTVAGMDLGMDRA</sequence>
<dbReference type="GO" id="GO:0005744">
    <property type="term" value="C:TIM23 mitochondrial import inner membrane translocase complex"/>
    <property type="evidence" value="ECO:0007669"/>
    <property type="project" value="TreeGrafter"/>
</dbReference>
<dbReference type="PANTHER" id="PTHR10485:SF0">
    <property type="entry name" value="AT05822P-RELATED"/>
    <property type="match status" value="1"/>
</dbReference>
<evidence type="ECO:0000256" key="6">
    <source>
        <dbReference type="ARBA" id="ARBA00022927"/>
    </source>
</evidence>
<keyword evidence="9" id="KW-0496">Mitochondrion</keyword>
<keyword evidence="8" id="KW-0811">Translocation</keyword>
<evidence type="ECO:0000313" key="13">
    <source>
        <dbReference type="EMBL" id="KAA0145946.1"/>
    </source>
</evidence>
<keyword evidence="5" id="KW-0999">Mitochondrion inner membrane</keyword>
<evidence type="ECO:0000256" key="9">
    <source>
        <dbReference type="ARBA" id="ARBA00023128"/>
    </source>
</evidence>
<comment type="subcellular location">
    <subcellularLocation>
        <location evidence="1">Mitochondrion inner membrane</location>
        <topology evidence="1">Multi-pass membrane protein</topology>
    </subcellularLocation>
</comment>
<feature type="transmembrane region" description="Helical" evidence="12">
    <location>
        <begin position="15"/>
        <end position="32"/>
    </location>
</feature>
<evidence type="ECO:0000313" key="16">
    <source>
        <dbReference type="EMBL" id="KAA0174652.1"/>
    </source>
</evidence>
<organism evidence="16 17">
    <name type="scientific">Cafeteria roenbergensis</name>
    <name type="common">Marine flagellate</name>
    <dbReference type="NCBI Taxonomy" id="33653"/>
    <lineage>
        <taxon>Eukaryota</taxon>
        <taxon>Sar</taxon>
        <taxon>Stramenopiles</taxon>
        <taxon>Bigyra</taxon>
        <taxon>Opalozoa</taxon>
        <taxon>Bicosoecida</taxon>
        <taxon>Cafeteriaceae</taxon>
        <taxon>Cafeteria</taxon>
    </lineage>
</organism>
<evidence type="ECO:0000256" key="2">
    <source>
        <dbReference type="ARBA" id="ARBA00008444"/>
    </source>
</evidence>
<keyword evidence="6" id="KW-0653">Protein transport</keyword>